<feature type="compositionally biased region" description="Polar residues" evidence="1">
    <location>
        <begin position="38"/>
        <end position="52"/>
    </location>
</feature>
<sequence>MSAAADSGPDPPQQPGTSVADLLQPTANPELTMPVTLSKKQPTSSPSNNNNLGGFGPPQGVNLAFYFHHTNPKFKEYYPCDGKAYWEDETGKIVSRASSPSLACGDDLSTCDGNFTSIPRPRDVLKVPKMLNTGIVQHENDIITIPEDLPYQDNTNKLSPLDTENSEEFRYYVKDQVPAIVKKEPEEPDFIIKGKLESGSSTSIQHFRTFSRDFSPQVNDITNVNTSQSGPYSENINNPPALSERMRLPSPLSTISPLIKRTRTDKGDHKDERPHEIAKAEE</sequence>
<dbReference type="RefSeq" id="XP_033676369.1">
    <property type="nucleotide sequence ID" value="XM_033834188.1"/>
</dbReference>
<dbReference type="EMBL" id="ML987212">
    <property type="protein sequence ID" value="KAF2241365.1"/>
    <property type="molecule type" value="Genomic_DNA"/>
</dbReference>
<gene>
    <name evidence="2" type="ORF">BU26DRAFT_571850</name>
</gene>
<feature type="compositionally biased region" description="Polar residues" evidence="1">
    <location>
        <begin position="217"/>
        <end position="240"/>
    </location>
</feature>
<evidence type="ECO:0000256" key="1">
    <source>
        <dbReference type="SAM" id="MobiDB-lite"/>
    </source>
</evidence>
<protein>
    <submittedName>
        <fullName evidence="2">Uncharacterized protein</fullName>
    </submittedName>
</protein>
<dbReference type="GeneID" id="54587518"/>
<accession>A0A6A6HT65</accession>
<dbReference type="Proteomes" id="UP000800094">
    <property type="component" value="Unassembled WGS sequence"/>
</dbReference>
<feature type="region of interest" description="Disordered" evidence="1">
    <location>
        <begin position="1"/>
        <end position="55"/>
    </location>
</feature>
<evidence type="ECO:0000313" key="3">
    <source>
        <dbReference type="Proteomes" id="UP000800094"/>
    </source>
</evidence>
<dbReference type="AlphaFoldDB" id="A0A6A6HT65"/>
<organism evidence="2 3">
    <name type="scientific">Trematosphaeria pertusa</name>
    <dbReference type="NCBI Taxonomy" id="390896"/>
    <lineage>
        <taxon>Eukaryota</taxon>
        <taxon>Fungi</taxon>
        <taxon>Dikarya</taxon>
        <taxon>Ascomycota</taxon>
        <taxon>Pezizomycotina</taxon>
        <taxon>Dothideomycetes</taxon>
        <taxon>Pleosporomycetidae</taxon>
        <taxon>Pleosporales</taxon>
        <taxon>Massarineae</taxon>
        <taxon>Trematosphaeriaceae</taxon>
        <taxon>Trematosphaeria</taxon>
    </lineage>
</organism>
<proteinExistence type="predicted"/>
<evidence type="ECO:0000313" key="2">
    <source>
        <dbReference type="EMBL" id="KAF2241365.1"/>
    </source>
</evidence>
<name>A0A6A6HT65_9PLEO</name>
<feature type="compositionally biased region" description="Basic and acidic residues" evidence="1">
    <location>
        <begin position="262"/>
        <end position="282"/>
    </location>
</feature>
<keyword evidence="3" id="KW-1185">Reference proteome</keyword>
<reference evidence="2" key="1">
    <citation type="journal article" date="2020" name="Stud. Mycol.">
        <title>101 Dothideomycetes genomes: a test case for predicting lifestyles and emergence of pathogens.</title>
        <authorList>
            <person name="Haridas S."/>
            <person name="Albert R."/>
            <person name="Binder M."/>
            <person name="Bloem J."/>
            <person name="Labutti K."/>
            <person name="Salamov A."/>
            <person name="Andreopoulos B."/>
            <person name="Baker S."/>
            <person name="Barry K."/>
            <person name="Bills G."/>
            <person name="Bluhm B."/>
            <person name="Cannon C."/>
            <person name="Castanera R."/>
            <person name="Culley D."/>
            <person name="Daum C."/>
            <person name="Ezra D."/>
            <person name="Gonzalez J."/>
            <person name="Henrissat B."/>
            <person name="Kuo A."/>
            <person name="Liang C."/>
            <person name="Lipzen A."/>
            <person name="Lutzoni F."/>
            <person name="Magnuson J."/>
            <person name="Mondo S."/>
            <person name="Nolan M."/>
            <person name="Ohm R."/>
            <person name="Pangilinan J."/>
            <person name="Park H.-J."/>
            <person name="Ramirez L."/>
            <person name="Alfaro M."/>
            <person name="Sun H."/>
            <person name="Tritt A."/>
            <person name="Yoshinaga Y."/>
            <person name="Zwiers L.-H."/>
            <person name="Turgeon B."/>
            <person name="Goodwin S."/>
            <person name="Spatafora J."/>
            <person name="Crous P."/>
            <person name="Grigoriev I."/>
        </authorList>
    </citation>
    <scope>NUCLEOTIDE SEQUENCE</scope>
    <source>
        <strain evidence="2">CBS 122368</strain>
    </source>
</reference>
<feature type="region of interest" description="Disordered" evidence="1">
    <location>
        <begin position="217"/>
        <end position="282"/>
    </location>
</feature>